<dbReference type="InterPro" id="IPR032675">
    <property type="entry name" value="LRR_dom_sf"/>
</dbReference>
<dbReference type="PANTHER" id="PTHR34223:SF106">
    <property type="entry name" value="MEIOTIC F-BOX PROTEIN MOF"/>
    <property type="match status" value="1"/>
</dbReference>
<feature type="domain" description="F-box" evidence="2">
    <location>
        <begin position="52"/>
        <end position="110"/>
    </location>
</feature>
<dbReference type="Proteomes" id="UP000032180">
    <property type="component" value="Chromosome 4"/>
</dbReference>
<dbReference type="InterPro" id="IPR053197">
    <property type="entry name" value="F-box_SCFL_complex_component"/>
</dbReference>
<accession>A0A0D9W5X9</accession>
<keyword evidence="4" id="KW-1185">Reference proteome</keyword>
<dbReference type="PANTHER" id="PTHR34223">
    <property type="entry name" value="OS11G0201299 PROTEIN"/>
    <property type="match status" value="1"/>
</dbReference>
<dbReference type="eggNOG" id="ENOG502T11G">
    <property type="taxonomic scope" value="Eukaryota"/>
</dbReference>
<reference evidence="3 4" key="1">
    <citation type="submission" date="2012-08" db="EMBL/GenBank/DDBJ databases">
        <title>Oryza genome evolution.</title>
        <authorList>
            <person name="Wing R.A."/>
        </authorList>
    </citation>
    <scope>NUCLEOTIDE SEQUENCE</scope>
</reference>
<evidence type="ECO:0000313" key="4">
    <source>
        <dbReference type="Proteomes" id="UP000032180"/>
    </source>
</evidence>
<dbReference type="InterPro" id="IPR036047">
    <property type="entry name" value="F-box-like_dom_sf"/>
</dbReference>
<evidence type="ECO:0000313" key="3">
    <source>
        <dbReference type="EnsemblPlants" id="LPERR04G12030.1"/>
    </source>
</evidence>
<dbReference type="Gene3D" id="3.80.10.10">
    <property type="entry name" value="Ribonuclease Inhibitor"/>
    <property type="match status" value="1"/>
</dbReference>
<reference evidence="4" key="2">
    <citation type="submission" date="2013-12" db="EMBL/GenBank/DDBJ databases">
        <authorList>
            <person name="Yu Y."/>
            <person name="Lee S."/>
            <person name="de Baynast K."/>
            <person name="Wissotski M."/>
            <person name="Liu L."/>
            <person name="Talag J."/>
            <person name="Goicoechea J."/>
            <person name="Angelova A."/>
            <person name="Jetty R."/>
            <person name="Kudrna D."/>
            <person name="Golser W."/>
            <person name="Rivera L."/>
            <person name="Zhang J."/>
            <person name="Wing R."/>
        </authorList>
    </citation>
    <scope>NUCLEOTIDE SEQUENCE</scope>
</reference>
<dbReference type="HOGENOM" id="CLU_003068_3_0_1"/>
<evidence type="ECO:0000259" key="2">
    <source>
        <dbReference type="PROSITE" id="PS50181"/>
    </source>
</evidence>
<dbReference type="Gene3D" id="1.20.1280.50">
    <property type="match status" value="1"/>
</dbReference>
<dbReference type="InterPro" id="IPR053781">
    <property type="entry name" value="F-box_AtFBL13-like"/>
</dbReference>
<dbReference type="Pfam" id="PF00646">
    <property type="entry name" value="F-box"/>
    <property type="match status" value="1"/>
</dbReference>
<feature type="compositionally biased region" description="Gly residues" evidence="1">
    <location>
        <begin position="33"/>
        <end position="44"/>
    </location>
</feature>
<dbReference type="InterPro" id="IPR001810">
    <property type="entry name" value="F-box_dom"/>
</dbReference>
<organism evidence="3 4">
    <name type="scientific">Leersia perrieri</name>
    <dbReference type="NCBI Taxonomy" id="77586"/>
    <lineage>
        <taxon>Eukaryota</taxon>
        <taxon>Viridiplantae</taxon>
        <taxon>Streptophyta</taxon>
        <taxon>Embryophyta</taxon>
        <taxon>Tracheophyta</taxon>
        <taxon>Spermatophyta</taxon>
        <taxon>Magnoliopsida</taxon>
        <taxon>Liliopsida</taxon>
        <taxon>Poales</taxon>
        <taxon>Poaceae</taxon>
        <taxon>BOP clade</taxon>
        <taxon>Oryzoideae</taxon>
        <taxon>Oryzeae</taxon>
        <taxon>Oryzinae</taxon>
        <taxon>Leersia</taxon>
    </lineage>
</organism>
<evidence type="ECO:0000256" key="1">
    <source>
        <dbReference type="SAM" id="MobiDB-lite"/>
    </source>
</evidence>
<dbReference type="STRING" id="77586.A0A0D9W5X9"/>
<dbReference type="EnsemblPlants" id="LPERR04G12030.1">
    <property type="protein sequence ID" value="LPERR04G12030.1"/>
    <property type="gene ID" value="LPERR04G12030"/>
</dbReference>
<feature type="region of interest" description="Disordered" evidence="1">
    <location>
        <begin position="1"/>
        <end position="50"/>
    </location>
</feature>
<sequence length="458" mass="50667">MELGIRPTQAATVKAEEASDAPPCKRARLDADAGGGGGGGGGGAEVVKEGEEDRLSDLPDCLLEDILGHLGSRQAVQTSALSRRWRHVWRRGGGSGGGAGVFDAEVFEDFADNILSPGLLPSAAPELDAFRMSLDEAVCTNFQRWIRRALWRRPASVDIRYSPNFGMSWPPTVTLAPPAAAARIRALRIYGLRPTVVFGADEFPSLEDLHIERCGYAHRTINLPALKRLTIVSPLNGSFCTEQDLTAPGLTSMRLVLPYTRDHGVKVLIDAPLASLVDASISLVDTATVDHRRPNLFQIQYFTAMSDLLGRITSVRNLELTGFTATALLDNKSQEFPLFPYLTTLLLNECDIGTNYHVLKSILQNAPSLEQLKLHNCKFVGKRKRMIGITKLKEKAPPSFACSSLKSVEIKHPRNEIRSCCFIVEFEKEMLLNQWRKRSTCNDEISQIEFLRRELRKA</sequence>
<reference evidence="3" key="3">
    <citation type="submission" date="2015-04" db="UniProtKB">
        <authorList>
            <consortium name="EnsemblPlants"/>
        </authorList>
    </citation>
    <scope>IDENTIFICATION</scope>
</reference>
<proteinExistence type="predicted"/>
<dbReference type="AlphaFoldDB" id="A0A0D9W5X9"/>
<dbReference type="PROSITE" id="PS50181">
    <property type="entry name" value="FBOX"/>
    <property type="match status" value="1"/>
</dbReference>
<dbReference type="SUPFAM" id="SSF52047">
    <property type="entry name" value="RNI-like"/>
    <property type="match status" value="1"/>
</dbReference>
<dbReference type="SUPFAM" id="SSF81383">
    <property type="entry name" value="F-box domain"/>
    <property type="match status" value="1"/>
</dbReference>
<protein>
    <recommendedName>
        <fullName evidence="2">F-box domain-containing protein</fullName>
    </recommendedName>
</protein>
<dbReference type="CDD" id="cd22160">
    <property type="entry name" value="F-box_AtFBL13-like"/>
    <property type="match status" value="1"/>
</dbReference>
<name>A0A0D9W5X9_9ORYZ</name>
<dbReference type="Gramene" id="LPERR04G12030.1">
    <property type="protein sequence ID" value="LPERR04G12030.1"/>
    <property type="gene ID" value="LPERR04G12030"/>
</dbReference>